<gene>
    <name evidence="2" type="ORF">pipiens_019848</name>
</gene>
<comment type="caution">
    <text evidence="2">The sequence shown here is derived from an EMBL/GenBank/DDBJ whole genome shotgun (WGS) entry which is preliminary data.</text>
</comment>
<dbReference type="EMBL" id="JBEHCU010003441">
    <property type="protein sequence ID" value="KAL1402172.1"/>
    <property type="molecule type" value="Genomic_DNA"/>
</dbReference>
<name>A0ABD1DTF0_CULPP</name>
<dbReference type="InterPro" id="IPR006797">
    <property type="entry name" value="PRELI/MSF1_dom"/>
</dbReference>
<keyword evidence="3" id="KW-1185">Reference proteome</keyword>
<reference evidence="2 3" key="1">
    <citation type="submission" date="2024-05" db="EMBL/GenBank/DDBJ databases">
        <title>Culex pipiens pipiens assembly and annotation.</title>
        <authorList>
            <person name="Alout H."/>
            <person name="Durand T."/>
        </authorList>
    </citation>
    <scope>NUCLEOTIDE SEQUENCE [LARGE SCALE GENOMIC DNA]</scope>
    <source>
        <strain evidence="2">HA-2024</strain>
        <tissue evidence="2">Whole body</tissue>
    </source>
</reference>
<sequence>MAKYYESTTTFNYPWEQVTQCFWNRYPNPF</sequence>
<evidence type="ECO:0000259" key="1">
    <source>
        <dbReference type="PROSITE" id="PS50904"/>
    </source>
</evidence>
<dbReference type="AlphaFoldDB" id="A0ABD1DTF0"/>
<accession>A0ABD1DTF0</accession>
<protein>
    <recommendedName>
        <fullName evidence="1">PRELI/MSF1 domain-containing protein</fullName>
    </recommendedName>
</protein>
<feature type="non-terminal residue" evidence="2">
    <location>
        <position position="30"/>
    </location>
</feature>
<evidence type="ECO:0000313" key="2">
    <source>
        <dbReference type="EMBL" id="KAL1402172.1"/>
    </source>
</evidence>
<organism evidence="2 3">
    <name type="scientific">Culex pipiens pipiens</name>
    <name type="common">Northern house mosquito</name>
    <dbReference type="NCBI Taxonomy" id="38569"/>
    <lineage>
        <taxon>Eukaryota</taxon>
        <taxon>Metazoa</taxon>
        <taxon>Ecdysozoa</taxon>
        <taxon>Arthropoda</taxon>
        <taxon>Hexapoda</taxon>
        <taxon>Insecta</taxon>
        <taxon>Pterygota</taxon>
        <taxon>Neoptera</taxon>
        <taxon>Endopterygota</taxon>
        <taxon>Diptera</taxon>
        <taxon>Nematocera</taxon>
        <taxon>Culicoidea</taxon>
        <taxon>Culicidae</taxon>
        <taxon>Culicinae</taxon>
        <taxon>Culicini</taxon>
        <taxon>Culex</taxon>
        <taxon>Culex</taxon>
    </lineage>
</organism>
<dbReference type="PROSITE" id="PS50904">
    <property type="entry name" value="PRELI_MSF1"/>
    <property type="match status" value="1"/>
</dbReference>
<evidence type="ECO:0000313" key="3">
    <source>
        <dbReference type="Proteomes" id="UP001562425"/>
    </source>
</evidence>
<proteinExistence type="predicted"/>
<dbReference type="Proteomes" id="UP001562425">
    <property type="component" value="Unassembled WGS sequence"/>
</dbReference>
<feature type="domain" description="PRELI/MSF1" evidence="1">
    <location>
        <begin position="2"/>
        <end position="30"/>
    </location>
</feature>